<accession>A0ABT3PWI6</accession>
<keyword evidence="1" id="KW-0472">Membrane</keyword>
<keyword evidence="3" id="KW-1185">Reference proteome</keyword>
<feature type="transmembrane region" description="Helical" evidence="1">
    <location>
        <begin position="221"/>
        <end position="237"/>
    </location>
</feature>
<feature type="transmembrane region" description="Helical" evidence="1">
    <location>
        <begin position="92"/>
        <end position="108"/>
    </location>
</feature>
<feature type="transmembrane region" description="Helical" evidence="1">
    <location>
        <begin position="21"/>
        <end position="38"/>
    </location>
</feature>
<name>A0ABT3PWI6_9BACT</name>
<evidence type="ECO:0000313" key="3">
    <source>
        <dbReference type="Proteomes" id="UP001207337"/>
    </source>
</evidence>
<proteinExistence type="predicted"/>
<dbReference type="Proteomes" id="UP001207337">
    <property type="component" value="Unassembled WGS sequence"/>
</dbReference>
<feature type="transmembrane region" description="Helical" evidence="1">
    <location>
        <begin position="191"/>
        <end position="209"/>
    </location>
</feature>
<feature type="transmembrane region" description="Helical" evidence="1">
    <location>
        <begin position="44"/>
        <end position="61"/>
    </location>
</feature>
<evidence type="ECO:0000313" key="2">
    <source>
        <dbReference type="EMBL" id="MCW9712208.1"/>
    </source>
</evidence>
<feature type="transmembrane region" description="Helical" evidence="1">
    <location>
        <begin position="145"/>
        <end position="162"/>
    </location>
</feature>
<keyword evidence="1" id="KW-0812">Transmembrane</keyword>
<evidence type="ECO:0000256" key="1">
    <source>
        <dbReference type="SAM" id="Phobius"/>
    </source>
</evidence>
<gene>
    <name evidence="2" type="ORF">LQ318_04740</name>
</gene>
<sequence length="287" mass="32690">MNKRDTTILDKIKGFKYNKRYTPPLLITGILFAAHISFGILESYPQLLMAIVASFVAEAILHKVIVGGWRDMSSAYISGISVGILIRSPMLWPFALCSIISIASKYVLRYKGQHIWNPSNFGVVAMLVLVPQSVSVLSIQWGNNMWAMLIIWIVGSISIYRLRRFHICFTYVLSFFLFSVIRSWITGNPFLAEASPITGPMYQLFVFFMITDPKTTVNSRWGQYVVAFAIAFVEMIFRLNEAIYAPFYALFIVGPITIAFELWYTDYHKSLKDDEEKEQTAPEVSAV</sequence>
<feature type="transmembrane region" description="Helical" evidence="1">
    <location>
        <begin position="169"/>
        <end position="185"/>
    </location>
</feature>
<dbReference type="RefSeq" id="WP_265787979.1">
    <property type="nucleotide sequence ID" value="NZ_BAABRS010000001.1"/>
</dbReference>
<dbReference type="EMBL" id="JAJNDC010000001">
    <property type="protein sequence ID" value="MCW9712208.1"/>
    <property type="molecule type" value="Genomic_DNA"/>
</dbReference>
<reference evidence="2 3" key="1">
    <citation type="submission" date="2021-11" db="EMBL/GenBank/DDBJ databases">
        <title>Aliifidinibius sp. nov., a new bacterium isolated from saline soil.</title>
        <authorList>
            <person name="Galisteo C."/>
            <person name="De La Haba R."/>
            <person name="Sanchez-Porro C."/>
            <person name="Ventosa A."/>
        </authorList>
    </citation>
    <scope>NUCLEOTIDE SEQUENCE [LARGE SCALE GENOMIC DNA]</scope>
    <source>
        <strain evidence="2 3">KACC 190600</strain>
    </source>
</reference>
<organism evidence="2 3">
    <name type="scientific">Fodinibius salicampi</name>
    <dbReference type="NCBI Taxonomy" id="1920655"/>
    <lineage>
        <taxon>Bacteria</taxon>
        <taxon>Pseudomonadati</taxon>
        <taxon>Balneolota</taxon>
        <taxon>Balneolia</taxon>
        <taxon>Balneolales</taxon>
        <taxon>Balneolaceae</taxon>
        <taxon>Fodinibius</taxon>
    </lineage>
</organism>
<feature type="transmembrane region" description="Helical" evidence="1">
    <location>
        <begin position="243"/>
        <end position="264"/>
    </location>
</feature>
<comment type="caution">
    <text evidence="2">The sequence shown here is derived from an EMBL/GenBank/DDBJ whole genome shotgun (WGS) entry which is preliminary data.</text>
</comment>
<protein>
    <submittedName>
        <fullName evidence="2">RnfABCDGE type electron transport complex subunit D</fullName>
    </submittedName>
</protein>
<keyword evidence="1" id="KW-1133">Transmembrane helix</keyword>